<dbReference type="Pfam" id="PF00059">
    <property type="entry name" value="Lectin_C"/>
    <property type="match status" value="3"/>
</dbReference>
<dbReference type="GO" id="GO:0005886">
    <property type="term" value="C:plasma membrane"/>
    <property type="evidence" value="ECO:0007669"/>
    <property type="project" value="TreeGrafter"/>
</dbReference>
<name>A0AAD9JI59_9ANNE</name>
<keyword evidence="6" id="KW-0915">Sodium</keyword>
<dbReference type="AlphaFoldDB" id="A0AAD9JI59"/>
<evidence type="ECO:0000256" key="10">
    <source>
        <dbReference type="ARBA" id="ARBA00023303"/>
    </source>
</evidence>
<sequence length="796" mass="88888">MRIVDARVLEFPAVTICNANPIKKSALEASAANNPLFQQLMALDGSDRTKKKRHRKRTLLSDTSVPYGDQGLEYYLSTQKETFDSAKSTCFNKGSILAKINNREMANAFLEAFDGFGFMTDLNDIQKKGHFIHNDESEPIWAEWESGEPDNDDNGQQAHCTMFTNLGLRDCPCYRGNMFVCQRSELNVPIHSFINIGSKKFSASTQKQAFDSAESTCFNKGSILAKINNREMANAFLEAFDGFGFMTDLNDIQKKGHFIHNDESEPIWAEWESGEPDNDDNGQQAHCTIFTNLGLRDCPCDRGNMFVCQRSELNVPIHSFINIGSKKFSARSDSGQASDTTRMPQSNGIEGMSTNTWVPYGDQGLEYYLSTQKQAFDSAESTCFNKGSILAKINNREMANAFLEAFDGFGFMTDLNDIQKKGHFIHNDESEPIWAEWESGEPDNDDNGQQAHCNMFTSLGLRDCGCYMGYMFVCQRSESNVPRLQIPPYFAEEDGIIFMISEASDFKTAEIVTKILSSLPDKDKARIGYQVNDLLFHCRHNGRMCNLSTDFVQFTNPYLGNCYTFNSNWQTSTSSRYIAVMSGRRHGLEIGISIGQKDIYTAAGGVAGAVIVVHSKDTMPFPEDYGTVLTPGAYNAIRIHLTLSAYSTDASTTKSCQPFNSGEDIYIASKSTSQWPTQKRMNSITQSIQILYPNLFKGADIKGDVDAKKRIIKQNFLKAVIFYDDLSHEMINEVPQYTGFQFAGDVGGMLGLWIGVSAMGIIQLIEFALTTIFSKAITTLNSKRKVEDISPNTPIT</sequence>
<dbReference type="EMBL" id="JAODUP010000306">
    <property type="protein sequence ID" value="KAK2153118.1"/>
    <property type="molecule type" value="Genomic_DNA"/>
</dbReference>
<dbReference type="PROSITE" id="PS50041">
    <property type="entry name" value="C_TYPE_LECTIN_2"/>
    <property type="match status" value="3"/>
</dbReference>
<evidence type="ECO:0000256" key="6">
    <source>
        <dbReference type="ARBA" id="ARBA00023053"/>
    </source>
</evidence>
<comment type="caution">
    <text evidence="15">The sequence shown here is derived from an EMBL/GenBank/DDBJ whole genome shotgun (WGS) entry which is preliminary data.</text>
</comment>
<keyword evidence="8 13" id="KW-0472">Membrane</keyword>
<gene>
    <name evidence="15" type="ORF">LSH36_306g00027</name>
</gene>
<dbReference type="SMART" id="SM00034">
    <property type="entry name" value="CLECT"/>
    <property type="match status" value="3"/>
</dbReference>
<comment type="subcellular location">
    <subcellularLocation>
        <location evidence="1">Membrane</location>
        <topology evidence="1">Multi-pass membrane protein</topology>
    </subcellularLocation>
</comment>
<evidence type="ECO:0000256" key="8">
    <source>
        <dbReference type="ARBA" id="ARBA00023136"/>
    </source>
</evidence>
<dbReference type="InterPro" id="IPR016187">
    <property type="entry name" value="CTDL_fold"/>
</dbReference>
<evidence type="ECO:0000256" key="12">
    <source>
        <dbReference type="SAM" id="MobiDB-lite"/>
    </source>
</evidence>
<evidence type="ECO:0000256" key="1">
    <source>
        <dbReference type="ARBA" id="ARBA00004141"/>
    </source>
</evidence>
<keyword evidence="2 11" id="KW-0813">Transport</keyword>
<dbReference type="InterPro" id="IPR001304">
    <property type="entry name" value="C-type_lectin-like"/>
</dbReference>
<evidence type="ECO:0000313" key="15">
    <source>
        <dbReference type="EMBL" id="KAK2153118.1"/>
    </source>
</evidence>
<evidence type="ECO:0000256" key="13">
    <source>
        <dbReference type="SAM" id="Phobius"/>
    </source>
</evidence>
<dbReference type="Gene3D" id="2.60.470.10">
    <property type="entry name" value="Acid-sensing ion channels like domains"/>
    <property type="match status" value="1"/>
</dbReference>
<reference evidence="15" key="1">
    <citation type="journal article" date="2023" name="Mol. Biol. Evol.">
        <title>Third-Generation Sequencing Reveals the Adaptive Role of the Epigenome in Three Deep-Sea Polychaetes.</title>
        <authorList>
            <person name="Perez M."/>
            <person name="Aroh O."/>
            <person name="Sun Y."/>
            <person name="Lan Y."/>
            <person name="Juniper S.K."/>
            <person name="Young C.R."/>
            <person name="Angers B."/>
            <person name="Qian P.Y."/>
        </authorList>
    </citation>
    <scope>NUCLEOTIDE SEQUENCE</scope>
    <source>
        <strain evidence="15">P08H-3</strain>
    </source>
</reference>
<dbReference type="CDD" id="cd00037">
    <property type="entry name" value="CLECT"/>
    <property type="match status" value="3"/>
</dbReference>
<protein>
    <recommendedName>
        <fullName evidence="14">C-type lectin domain-containing protein</fullName>
    </recommendedName>
</protein>
<dbReference type="PANTHER" id="PTHR11690:SF248">
    <property type="entry name" value="PICKPOCKET 17, ISOFORM A"/>
    <property type="match status" value="1"/>
</dbReference>
<feature type="domain" description="C-type lectin" evidence="14">
    <location>
        <begin position="69"/>
        <end position="182"/>
    </location>
</feature>
<dbReference type="Pfam" id="PF00858">
    <property type="entry name" value="ASC"/>
    <property type="match status" value="3"/>
</dbReference>
<keyword evidence="9 11" id="KW-0739">Sodium transport</keyword>
<evidence type="ECO:0000313" key="16">
    <source>
        <dbReference type="Proteomes" id="UP001208570"/>
    </source>
</evidence>
<dbReference type="SUPFAM" id="SSF56436">
    <property type="entry name" value="C-type lectin-like"/>
    <property type="match status" value="3"/>
</dbReference>
<keyword evidence="16" id="KW-1185">Reference proteome</keyword>
<evidence type="ECO:0000256" key="3">
    <source>
        <dbReference type="ARBA" id="ARBA00022461"/>
    </source>
</evidence>
<dbReference type="GO" id="GO:0015280">
    <property type="term" value="F:ligand-gated sodium channel activity"/>
    <property type="evidence" value="ECO:0007669"/>
    <property type="project" value="TreeGrafter"/>
</dbReference>
<keyword evidence="3 11" id="KW-0894">Sodium channel</keyword>
<dbReference type="PANTHER" id="PTHR11690">
    <property type="entry name" value="AMILORIDE-SENSITIVE SODIUM CHANNEL-RELATED"/>
    <property type="match status" value="1"/>
</dbReference>
<evidence type="ECO:0000256" key="9">
    <source>
        <dbReference type="ARBA" id="ARBA00023201"/>
    </source>
</evidence>
<proteinExistence type="inferred from homology"/>
<evidence type="ECO:0000256" key="4">
    <source>
        <dbReference type="ARBA" id="ARBA00022692"/>
    </source>
</evidence>
<feature type="transmembrane region" description="Helical" evidence="13">
    <location>
        <begin position="750"/>
        <end position="774"/>
    </location>
</feature>
<keyword evidence="4 11" id="KW-0812">Transmembrane</keyword>
<evidence type="ECO:0000256" key="2">
    <source>
        <dbReference type="ARBA" id="ARBA00022448"/>
    </source>
</evidence>
<feature type="region of interest" description="Disordered" evidence="12">
    <location>
        <begin position="331"/>
        <end position="355"/>
    </location>
</feature>
<keyword evidence="10 11" id="KW-0407">Ion channel</keyword>
<evidence type="ECO:0000256" key="11">
    <source>
        <dbReference type="RuleBase" id="RU000679"/>
    </source>
</evidence>
<evidence type="ECO:0000256" key="7">
    <source>
        <dbReference type="ARBA" id="ARBA00023065"/>
    </source>
</evidence>
<evidence type="ECO:0000256" key="5">
    <source>
        <dbReference type="ARBA" id="ARBA00022989"/>
    </source>
</evidence>
<feature type="domain" description="C-type lectin" evidence="14">
    <location>
        <begin position="362"/>
        <end position="475"/>
    </location>
</feature>
<dbReference type="InterPro" id="IPR001873">
    <property type="entry name" value="ENaC"/>
</dbReference>
<accession>A0AAD9JI59</accession>
<evidence type="ECO:0000259" key="14">
    <source>
        <dbReference type="PROSITE" id="PS50041"/>
    </source>
</evidence>
<dbReference type="Gene3D" id="3.10.100.10">
    <property type="entry name" value="Mannose-Binding Protein A, subunit A"/>
    <property type="match status" value="3"/>
</dbReference>
<comment type="similarity">
    <text evidence="11">Belongs to the amiloride-sensitive sodium channel (TC 1.A.6) family.</text>
</comment>
<dbReference type="InterPro" id="IPR016186">
    <property type="entry name" value="C-type_lectin-like/link_sf"/>
</dbReference>
<keyword evidence="7 11" id="KW-0406">Ion transport</keyword>
<feature type="domain" description="C-type lectin" evidence="14">
    <location>
        <begin position="196"/>
        <end position="309"/>
    </location>
</feature>
<organism evidence="15 16">
    <name type="scientific">Paralvinella palmiformis</name>
    <dbReference type="NCBI Taxonomy" id="53620"/>
    <lineage>
        <taxon>Eukaryota</taxon>
        <taxon>Metazoa</taxon>
        <taxon>Spiralia</taxon>
        <taxon>Lophotrochozoa</taxon>
        <taxon>Annelida</taxon>
        <taxon>Polychaeta</taxon>
        <taxon>Sedentaria</taxon>
        <taxon>Canalipalpata</taxon>
        <taxon>Terebellida</taxon>
        <taxon>Terebelliformia</taxon>
        <taxon>Alvinellidae</taxon>
        <taxon>Paralvinella</taxon>
    </lineage>
</organism>
<dbReference type="Proteomes" id="UP001208570">
    <property type="component" value="Unassembled WGS sequence"/>
</dbReference>
<keyword evidence="5 13" id="KW-1133">Transmembrane helix</keyword>